<gene>
    <name evidence="2" type="ORF">PXEA_LOCUS12181</name>
</gene>
<evidence type="ECO:0000313" key="3">
    <source>
        <dbReference type="Proteomes" id="UP000784294"/>
    </source>
</evidence>
<comment type="caution">
    <text evidence="2">The sequence shown here is derived from an EMBL/GenBank/DDBJ whole genome shotgun (WGS) entry which is preliminary data.</text>
</comment>
<protein>
    <submittedName>
        <fullName evidence="2">Uncharacterized protein</fullName>
    </submittedName>
</protein>
<dbReference type="Proteomes" id="UP000784294">
    <property type="component" value="Unassembled WGS sequence"/>
</dbReference>
<dbReference type="AlphaFoldDB" id="A0A3S4ZSL2"/>
<name>A0A3S4ZSL2_9PLAT</name>
<accession>A0A3S4ZSL2</accession>
<dbReference type="EMBL" id="CAAALY010038421">
    <property type="protein sequence ID" value="VEL18741.1"/>
    <property type="molecule type" value="Genomic_DNA"/>
</dbReference>
<sequence>MATAQQLVGDCGKKWEEEILPAETAVGIQSVVKAAEAVVSVPPVLTPSHTHTHKPTLPNEKADRPGVVGTVQVSTIRRQPNQTFSRCCKIECR</sequence>
<keyword evidence="3" id="KW-1185">Reference proteome</keyword>
<evidence type="ECO:0000313" key="2">
    <source>
        <dbReference type="EMBL" id="VEL18741.1"/>
    </source>
</evidence>
<evidence type="ECO:0000256" key="1">
    <source>
        <dbReference type="SAM" id="MobiDB-lite"/>
    </source>
</evidence>
<reference evidence="2" key="1">
    <citation type="submission" date="2018-11" db="EMBL/GenBank/DDBJ databases">
        <authorList>
            <consortium name="Pathogen Informatics"/>
        </authorList>
    </citation>
    <scope>NUCLEOTIDE SEQUENCE</scope>
</reference>
<feature type="region of interest" description="Disordered" evidence="1">
    <location>
        <begin position="44"/>
        <end position="66"/>
    </location>
</feature>
<organism evidence="2 3">
    <name type="scientific">Protopolystoma xenopodis</name>
    <dbReference type="NCBI Taxonomy" id="117903"/>
    <lineage>
        <taxon>Eukaryota</taxon>
        <taxon>Metazoa</taxon>
        <taxon>Spiralia</taxon>
        <taxon>Lophotrochozoa</taxon>
        <taxon>Platyhelminthes</taxon>
        <taxon>Monogenea</taxon>
        <taxon>Polyopisthocotylea</taxon>
        <taxon>Polystomatidea</taxon>
        <taxon>Polystomatidae</taxon>
        <taxon>Protopolystoma</taxon>
    </lineage>
</organism>
<proteinExistence type="predicted"/>